<dbReference type="Proteomes" id="UP000198921">
    <property type="component" value="Unassembled WGS sequence"/>
</dbReference>
<reference evidence="4" key="1">
    <citation type="submission" date="2016-10" db="EMBL/GenBank/DDBJ databases">
        <authorList>
            <person name="Varghese N."/>
            <person name="Submissions S."/>
        </authorList>
    </citation>
    <scope>NUCLEOTIDE SEQUENCE [LARGE SCALE GENOMIC DNA]</scope>
    <source>
        <strain evidence="4">DSM 45422</strain>
    </source>
</reference>
<keyword evidence="2" id="KW-0472">Membrane</keyword>
<evidence type="ECO:0000256" key="1">
    <source>
        <dbReference type="SAM" id="MobiDB-lite"/>
    </source>
</evidence>
<protein>
    <submittedName>
        <fullName evidence="3">Uncharacterized protein</fullName>
    </submittedName>
</protein>
<feature type="transmembrane region" description="Helical" evidence="2">
    <location>
        <begin position="56"/>
        <end position="74"/>
    </location>
</feature>
<dbReference type="STRING" id="1137993.SAMN05660209_00154"/>
<evidence type="ECO:0000313" key="3">
    <source>
        <dbReference type="EMBL" id="SDX32225.1"/>
    </source>
</evidence>
<dbReference type="AlphaFoldDB" id="A0A1H3ARJ8"/>
<feature type="compositionally biased region" description="Basic and acidic residues" evidence="1">
    <location>
        <begin position="172"/>
        <end position="182"/>
    </location>
</feature>
<dbReference type="RefSeq" id="WP_091150453.1">
    <property type="nucleotide sequence ID" value="NZ_FNOT01000001.1"/>
</dbReference>
<proteinExistence type="predicted"/>
<keyword evidence="2" id="KW-1133">Transmembrane helix</keyword>
<dbReference type="EMBL" id="FNOT01000001">
    <property type="protein sequence ID" value="SDX32225.1"/>
    <property type="molecule type" value="Genomic_DNA"/>
</dbReference>
<dbReference type="OrthoDB" id="74134at2"/>
<gene>
    <name evidence="3" type="ORF">SAMN05660209_00154</name>
</gene>
<keyword evidence="2" id="KW-0812">Transmembrane</keyword>
<sequence>MRRAVSGLLGWFVLFGLGVGGWQALAPASFYADFPGAGRHWVSVDGPYNEHLLRDVGQGNLALGVMALVALLTGGVWLARATGLAALVASLPHQLYHQLTLHLLESTADEVLQTLTLSLVSVAAVLLTVLAFRLPADGGARPAPGTAGSVAGTQDPTTAGPGARPPSPRGVSTHDDHPTDVR</sequence>
<organism evidence="3 4">
    <name type="scientific">Geodermatophilus africanus</name>
    <dbReference type="NCBI Taxonomy" id="1137993"/>
    <lineage>
        <taxon>Bacteria</taxon>
        <taxon>Bacillati</taxon>
        <taxon>Actinomycetota</taxon>
        <taxon>Actinomycetes</taxon>
        <taxon>Geodermatophilales</taxon>
        <taxon>Geodermatophilaceae</taxon>
        <taxon>Geodermatophilus</taxon>
    </lineage>
</organism>
<evidence type="ECO:0000313" key="4">
    <source>
        <dbReference type="Proteomes" id="UP000198921"/>
    </source>
</evidence>
<keyword evidence="4" id="KW-1185">Reference proteome</keyword>
<accession>A0A1H3ARJ8</accession>
<evidence type="ECO:0000256" key="2">
    <source>
        <dbReference type="SAM" id="Phobius"/>
    </source>
</evidence>
<feature type="region of interest" description="Disordered" evidence="1">
    <location>
        <begin position="141"/>
        <end position="182"/>
    </location>
</feature>
<name>A0A1H3ARJ8_9ACTN</name>